<dbReference type="GO" id="GO:0042910">
    <property type="term" value="F:xenobiotic transmembrane transporter activity"/>
    <property type="evidence" value="ECO:0007669"/>
    <property type="project" value="InterPro"/>
</dbReference>
<accession>A0A848IX49</accession>
<evidence type="ECO:0000256" key="6">
    <source>
        <dbReference type="ARBA" id="ARBA00022989"/>
    </source>
</evidence>
<keyword evidence="3" id="KW-0050">Antiport</keyword>
<feature type="transmembrane region" description="Helical" evidence="10">
    <location>
        <begin position="434"/>
        <end position="456"/>
    </location>
</feature>
<dbReference type="NCBIfam" id="TIGR00797">
    <property type="entry name" value="matE"/>
    <property type="match status" value="1"/>
</dbReference>
<dbReference type="InterPro" id="IPR050222">
    <property type="entry name" value="MATE_MdtK"/>
</dbReference>
<feature type="transmembrane region" description="Helical" evidence="10">
    <location>
        <begin position="187"/>
        <end position="210"/>
    </location>
</feature>
<keyword evidence="12" id="KW-1185">Reference proteome</keyword>
<feature type="transmembrane region" description="Helical" evidence="10">
    <location>
        <begin position="116"/>
        <end position="134"/>
    </location>
</feature>
<evidence type="ECO:0000313" key="11">
    <source>
        <dbReference type="EMBL" id="NMM46830.1"/>
    </source>
</evidence>
<keyword evidence="7" id="KW-0406">Ion transport</keyword>
<evidence type="ECO:0000256" key="1">
    <source>
        <dbReference type="ARBA" id="ARBA00004651"/>
    </source>
</evidence>
<keyword evidence="5 10" id="KW-0812">Transmembrane</keyword>
<evidence type="ECO:0000313" key="12">
    <source>
        <dbReference type="Proteomes" id="UP000559010"/>
    </source>
</evidence>
<dbReference type="InterPro" id="IPR048279">
    <property type="entry name" value="MdtK-like"/>
</dbReference>
<gene>
    <name evidence="11" type="ORF">HH304_00355</name>
</gene>
<protein>
    <recommendedName>
        <fullName evidence="9">Multidrug-efflux transporter</fullName>
    </recommendedName>
</protein>
<feature type="transmembrane region" description="Helical" evidence="10">
    <location>
        <begin position="34"/>
        <end position="59"/>
    </location>
</feature>
<feature type="transmembrane region" description="Helical" evidence="10">
    <location>
        <begin position="216"/>
        <end position="239"/>
    </location>
</feature>
<feature type="transmembrane region" description="Helical" evidence="10">
    <location>
        <begin position="293"/>
        <end position="313"/>
    </location>
</feature>
<dbReference type="Pfam" id="PF01554">
    <property type="entry name" value="MatE"/>
    <property type="match status" value="2"/>
</dbReference>
<keyword evidence="6 10" id="KW-1133">Transmembrane helix</keyword>
<dbReference type="InterPro" id="IPR002528">
    <property type="entry name" value="MATE_fam"/>
</dbReference>
<keyword evidence="4" id="KW-1003">Cell membrane</keyword>
<dbReference type="PANTHER" id="PTHR43298">
    <property type="entry name" value="MULTIDRUG RESISTANCE PROTEIN NORM-RELATED"/>
    <property type="match status" value="1"/>
</dbReference>
<evidence type="ECO:0000256" key="7">
    <source>
        <dbReference type="ARBA" id="ARBA00023065"/>
    </source>
</evidence>
<dbReference type="EMBL" id="JABBNU010000001">
    <property type="protein sequence ID" value="NMM46830.1"/>
    <property type="molecule type" value="Genomic_DNA"/>
</dbReference>
<feature type="transmembrane region" description="Helical" evidence="10">
    <location>
        <begin position="260"/>
        <end position="281"/>
    </location>
</feature>
<reference evidence="11 12" key="1">
    <citation type="submission" date="2020-04" db="EMBL/GenBank/DDBJ databases">
        <title>Flammeovirgaceae bacterium KN852 isolated from deep sea.</title>
        <authorList>
            <person name="Zhang D.-C."/>
        </authorList>
    </citation>
    <scope>NUCLEOTIDE SEQUENCE [LARGE SCALE GENOMIC DNA]</scope>
    <source>
        <strain evidence="11 12">KN852</strain>
    </source>
</reference>
<dbReference type="PIRSF" id="PIRSF006603">
    <property type="entry name" value="DinF"/>
    <property type="match status" value="1"/>
</dbReference>
<proteinExistence type="predicted"/>
<sequence>MSRLIKRSKHIFYLIGQSLGGEDHSFTKGSIKTALIILSVPMIIEMVFESLFAVVDIYFVSKVGTAAVASVGLTESVMTLVYSLAFGVSMAATAMVSRRTGEGDHTGAAKGAAQSLIIALLLSVTLAIVGLSYSNEILTLMGAEPALAEYGSIYLSWMFGGNITIVFLFVINGIFRGVGKPRIAMFSLFVSNGLNIILDPCLILGLGFFPELGLKGAAIATTIGRGLGVAFQLFHLFKGHHSLKFSSDMFIPDLTILRRLLKIAAGGVGQMLISSAAWIFLARIVAEYGEAAFAGYTISIRVIIFAILPAWGLSNAAATLVGQNLGAGEPERAEKSVWMATKANLVFLGILALSFGIFAEEVISIFDDTPDVLAVAIPCLQIICLGYVPFGLAMVLSQSFNGAGDTRTPTLINFICEWVFQIPVAYLMAKTFGLGPYGVFLTVALTSVVMATLFFIRFRQGNWKTQKV</sequence>
<dbReference type="GO" id="GO:0015297">
    <property type="term" value="F:antiporter activity"/>
    <property type="evidence" value="ECO:0007669"/>
    <property type="project" value="UniProtKB-KW"/>
</dbReference>
<dbReference type="CDD" id="cd13139">
    <property type="entry name" value="MATE_like_14"/>
    <property type="match status" value="1"/>
</dbReference>
<evidence type="ECO:0000256" key="8">
    <source>
        <dbReference type="ARBA" id="ARBA00023136"/>
    </source>
</evidence>
<dbReference type="Proteomes" id="UP000559010">
    <property type="component" value="Unassembled WGS sequence"/>
</dbReference>
<dbReference type="PANTHER" id="PTHR43298:SF2">
    <property type="entry name" value="FMN_FAD EXPORTER YEEO-RELATED"/>
    <property type="match status" value="1"/>
</dbReference>
<organism evidence="11 12">
    <name type="scientific">Marinigracilibium pacificum</name>
    <dbReference type="NCBI Taxonomy" id="2729599"/>
    <lineage>
        <taxon>Bacteria</taxon>
        <taxon>Pseudomonadati</taxon>
        <taxon>Bacteroidota</taxon>
        <taxon>Cytophagia</taxon>
        <taxon>Cytophagales</taxon>
        <taxon>Flammeovirgaceae</taxon>
        <taxon>Marinigracilibium</taxon>
    </lineage>
</organism>
<feature type="transmembrane region" description="Helical" evidence="10">
    <location>
        <begin position="154"/>
        <end position="175"/>
    </location>
</feature>
<feature type="transmembrane region" description="Helical" evidence="10">
    <location>
        <begin position="408"/>
        <end position="428"/>
    </location>
</feature>
<evidence type="ECO:0000256" key="3">
    <source>
        <dbReference type="ARBA" id="ARBA00022449"/>
    </source>
</evidence>
<comment type="subcellular location">
    <subcellularLocation>
        <location evidence="1">Cell membrane</location>
        <topology evidence="1">Multi-pass membrane protein</topology>
    </subcellularLocation>
</comment>
<dbReference type="GO" id="GO:0005886">
    <property type="term" value="C:plasma membrane"/>
    <property type="evidence" value="ECO:0007669"/>
    <property type="project" value="UniProtKB-SubCell"/>
</dbReference>
<name>A0A848IX49_9BACT</name>
<evidence type="ECO:0000256" key="5">
    <source>
        <dbReference type="ARBA" id="ARBA00022692"/>
    </source>
</evidence>
<keyword evidence="2" id="KW-0813">Transport</keyword>
<comment type="caution">
    <text evidence="11">The sequence shown here is derived from an EMBL/GenBank/DDBJ whole genome shotgun (WGS) entry which is preliminary data.</text>
</comment>
<feature type="transmembrane region" description="Helical" evidence="10">
    <location>
        <begin position="345"/>
        <end position="366"/>
    </location>
</feature>
<dbReference type="AlphaFoldDB" id="A0A848IX49"/>
<dbReference type="RefSeq" id="WP_169677459.1">
    <property type="nucleotide sequence ID" value="NZ_JABBNU010000001.1"/>
</dbReference>
<keyword evidence="8 10" id="KW-0472">Membrane</keyword>
<evidence type="ECO:0000256" key="10">
    <source>
        <dbReference type="SAM" id="Phobius"/>
    </source>
</evidence>
<feature type="transmembrane region" description="Helical" evidence="10">
    <location>
        <begin position="372"/>
        <end position="396"/>
    </location>
</feature>
<evidence type="ECO:0000256" key="4">
    <source>
        <dbReference type="ARBA" id="ARBA00022475"/>
    </source>
</evidence>
<dbReference type="GO" id="GO:0006811">
    <property type="term" value="P:monoatomic ion transport"/>
    <property type="evidence" value="ECO:0007669"/>
    <property type="project" value="UniProtKB-KW"/>
</dbReference>
<evidence type="ECO:0000256" key="9">
    <source>
        <dbReference type="ARBA" id="ARBA00031636"/>
    </source>
</evidence>
<evidence type="ECO:0000256" key="2">
    <source>
        <dbReference type="ARBA" id="ARBA00022448"/>
    </source>
</evidence>